<name>A0A1G2HWG6_9BACT</name>
<sequence length="93" mass="10260">MTRLILPAQTGCGPARSCAQLPSPITAHLSAENPAQAGTMLFCLRGALLAQYPRFMPTQKAFLGRHLVFPKALCYKKVSPLLICKGGYRDWLW</sequence>
<protein>
    <submittedName>
        <fullName evidence="1">Uncharacterized protein</fullName>
    </submittedName>
</protein>
<dbReference type="EMBL" id="MHOP01000008">
    <property type="protein sequence ID" value="OGZ66178.1"/>
    <property type="molecule type" value="Genomic_DNA"/>
</dbReference>
<evidence type="ECO:0000313" key="2">
    <source>
        <dbReference type="Proteomes" id="UP000178774"/>
    </source>
</evidence>
<proteinExistence type="predicted"/>
<evidence type="ECO:0000313" key="1">
    <source>
        <dbReference type="EMBL" id="OGZ66178.1"/>
    </source>
</evidence>
<gene>
    <name evidence="1" type="ORF">A2822_04085</name>
</gene>
<organism evidence="1 2">
    <name type="scientific">Candidatus Staskawiczbacteria bacterium RIFCSPHIGHO2_01_FULL_41_41</name>
    <dbReference type="NCBI Taxonomy" id="1802203"/>
    <lineage>
        <taxon>Bacteria</taxon>
        <taxon>Candidatus Staskawicziibacteriota</taxon>
    </lineage>
</organism>
<comment type="caution">
    <text evidence="1">The sequence shown here is derived from an EMBL/GenBank/DDBJ whole genome shotgun (WGS) entry which is preliminary data.</text>
</comment>
<reference evidence="1 2" key="1">
    <citation type="journal article" date="2016" name="Nat. Commun.">
        <title>Thousands of microbial genomes shed light on interconnected biogeochemical processes in an aquifer system.</title>
        <authorList>
            <person name="Anantharaman K."/>
            <person name="Brown C.T."/>
            <person name="Hug L.A."/>
            <person name="Sharon I."/>
            <person name="Castelle C.J."/>
            <person name="Probst A.J."/>
            <person name="Thomas B.C."/>
            <person name="Singh A."/>
            <person name="Wilkins M.J."/>
            <person name="Karaoz U."/>
            <person name="Brodie E.L."/>
            <person name="Williams K.H."/>
            <person name="Hubbard S.S."/>
            <person name="Banfield J.F."/>
        </authorList>
    </citation>
    <scope>NUCLEOTIDE SEQUENCE [LARGE SCALE GENOMIC DNA]</scope>
</reference>
<dbReference type="AlphaFoldDB" id="A0A1G2HWG6"/>
<accession>A0A1G2HWG6</accession>
<dbReference type="Proteomes" id="UP000178774">
    <property type="component" value="Unassembled WGS sequence"/>
</dbReference>